<feature type="transmembrane region" description="Helical" evidence="8">
    <location>
        <begin position="21"/>
        <end position="40"/>
    </location>
</feature>
<sequence>MARRKSRVMTEETEAELDLTPMLDVVFILLIFFIVTSVFVKEPGVEVARPETEIVEEEKPTLLIAVTAQGEIWVNRRVYDMANVRNALEQLLEENPRAEAMIQGDQGAPVGIVLDLQEMLLEDLEVETVMISTERS</sequence>
<evidence type="ECO:0000313" key="10">
    <source>
        <dbReference type="Proteomes" id="UP000308054"/>
    </source>
</evidence>
<dbReference type="EMBL" id="SRXW01000003">
    <property type="protein sequence ID" value="TGY88516.1"/>
    <property type="molecule type" value="Genomic_DNA"/>
</dbReference>
<comment type="caution">
    <text evidence="9">The sequence shown here is derived from an EMBL/GenBank/DDBJ whole genome shotgun (WGS) entry which is preliminary data.</text>
</comment>
<gene>
    <name evidence="9" type="ORF">E5163_11930</name>
</gene>
<evidence type="ECO:0000256" key="3">
    <source>
        <dbReference type="ARBA" id="ARBA00022475"/>
    </source>
</evidence>
<dbReference type="OrthoDB" id="5456447at2"/>
<keyword evidence="6 8" id="KW-0472">Membrane</keyword>
<evidence type="ECO:0000256" key="7">
    <source>
        <dbReference type="RuleBase" id="RU003879"/>
    </source>
</evidence>
<protein>
    <submittedName>
        <fullName evidence="9">Biopolymer transporter ExbD</fullName>
    </submittedName>
</protein>
<dbReference type="Gene3D" id="3.30.420.270">
    <property type="match status" value="1"/>
</dbReference>
<dbReference type="Proteomes" id="UP000308054">
    <property type="component" value="Unassembled WGS sequence"/>
</dbReference>
<dbReference type="RefSeq" id="WP_135996362.1">
    <property type="nucleotide sequence ID" value="NZ_CP071057.1"/>
</dbReference>
<evidence type="ECO:0000256" key="8">
    <source>
        <dbReference type="SAM" id="Phobius"/>
    </source>
</evidence>
<dbReference type="GO" id="GO:0022857">
    <property type="term" value="F:transmembrane transporter activity"/>
    <property type="evidence" value="ECO:0007669"/>
    <property type="project" value="InterPro"/>
</dbReference>
<comment type="similarity">
    <text evidence="2 7">Belongs to the ExbD/TolR family.</text>
</comment>
<dbReference type="PANTHER" id="PTHR30558:SF13">
    <property type="entry name" value="BIOPOLYMER TRANSPORT PROTEIN EXBD2"/>
    <property type="match status" value="1"/>
</dbReference>
<accession>A0A4S2GZD7</accession>
<dbReference type="InterPro" id="IPR003400">
    <property type="entry name" value="ExbD"/>
</dbReference>
<evidence type="ECO:0000256" key="1">
    <source>
        <dbReference type="ARBA" id="ARBA00004162"/>
    </source>
</evidence>
<name>A0A4S2GZD7_9PROT</name>
<keyword evidence="4 7" id="KW-0812">Transmembrane</keyword>
<dbReference type="GO" id="GO:0005886">
    <property type="term" value="C:plasma membrane"/>
    <property type="evidence" value="ECO:0007669"/>
    <property type="project" value="UniProtKB-SubCell"/>
</dbReference>
<keyword evidence="10" id="KW-1185">Reference proteome</keyword>
<evidence type="ECO:0000256" key="6">
    <source>
        <dbReference type="ARBA" id="ARBA00023136"/>
    </source>
</evidence>
<comment type="subcellular location">
    <subcellularLocation>
        <location evidence="1">Cell membrane</location>
        <topology evidence="1">Single-pass membrane protein</topology>
    </subcellularLocation>
    <subcellularLocation>
        <location evidence="7">Cell membrane</location>
        <topology evidence="7">Single-pass type II membrane protein</topology>
    </subcellularLocation>
</comment>
<keyword evidence="5 8" id="KW-1133">Transmembrane helix</keyword>
<evidence type="ECO:0000256" key="2">
    <source>
        <dbReference type="ARBA" id="ARBA00005811"/>
    </source>
</evidence>
<proteinExistence type="inferred from homology"/>
<dbReference type="PANTHER" id="PTHR30558">
    <property type="entry name" value="EXBD MEMBRANE COMPONENT OF PMF-DRIVEN MACROMOLECULE IMPORT SYSTEM"/>
    <property type="match status" value="1"/>
</dbReference>
<organism evidence="9 10">
    <name type="scientific">Marinicauda algicola</name>
    <dbReference type="NCBI Taxonomy" id="2029849"/>
    <lineage>
        <taxon>Bacteria</taxon>
        <taxon>Pseudomonadati</taxon>
        <taxon>Pseudomonadota</taxon>
        <taxon>Alphaproteobacteria</taxon>
        <taxon>Maricaulales</taxon>
        <taxon>Maricaulaceae</taxon>
        <taxon>Marinicauda</taxon>
    </lineage>
</organism>
<reference evidence="9 10" key="1">
    <citation type="journal article" date="2017" name="Int. J. Syst. Evol. Microbiol.">
        <title>Marinicauda algicola sp. nov., isolated from a marine red alga Rhodosorus marinus.</title>
        <authorList>
            <person name="Jeong S.E."/>
            <person name="Jeon S.H."/>
            <person name="Chun B.H."/>
            <person name="Kim D.W."/>
            <person name="Jeon C.O."/>
        </authorList>
    </citation>
    <scope>NUCLEOTIDE SEQUENCE [LARGE SCALE GENOMIC DNA]</scope>
    <source>
        <strain evidence="9 10">JCM 31718</strain>
    </source>
</reference>
<keyword evidence="7" id="KW-0813">Transport</keyword>
<evidence type="ECO:0000256" key="5">
    <source>
        <dbReference type="ARBA" id="ARBA00022989"/>
    </source>
</evidence>
<dbReference type="AlphaFoldDB" id="A0A4S2GZD7"/>
<keyword evidence="3" id="KW-1003">Cell membrane</keyword>
<keyword evidence="7" id="KW-0653">Protein transport</keyword>
<dbReference type="Pfam" id="PF02472">
    <property type="entry name" value="ExbD"/>
    <property type="match status" value="1"/>
</dbReference>
<dbReference type="GO" id="GO:0015031">
    <property type="term" value="P:protein transport"/>
    <property type="evidence" value="ECO:0007669"/>
    <property type="project" value="UniProtKB-KW"/>
</dbReference>
<evidence type="ECO:0000313" key="9">
    <source>
        <dbReference type="EMBL" id="TGY88516.1"/>
    </source>
</evidence>
<evidence type="ECO:0000256" key="4">
    <source>
        <dbReference type="ARBA" id="ARBA00022692"/>
    </source>
</evidence>